<keyword evidence="4 7" id="KW-0067">ATP-binding</keyword>
<dbReference type="InterPro" id="IPR003593">
    <property type="entry name" value="AAA+_ATPase"/>
</dbReference>
<dbReference type="Pfam" id="PF00005">
    <property type="entry name" value="ABC_tran"/>
    <property type="match status" value="1"/>
</dbReference>
<feature type="compositionally biased region" description="Basic and acidic residues" evidence="5">
    <location>
        <begin position="9"/>
        <end position="20"/>
    </location>
</feature>
<evidence type="ECO:0000256" key="3">
    <source>
        <dbReference type="ARBA" id="ARBA00022741"/>
    </source>
</evidence>
<dbReference type="InterPro" id="IPR050763">
    <property type="entry name" value="ABC_transporter_ATP-binding"/>
</dbReference>
<dbReference type="SMART" id="SM00382">
    <property type="entry name" value="AAA"/>
    <property type="match status" value="1"/>
</dbReference>
<dbReference type="GO" id="GO:0005524">
    <property type="term" value="F:ATP binding"/>
    <property type="evidence" value="ECO:0007669"/>
    <property type="project" value="UniProtKB-KW"/>
</dbReference>
<evidence type="ECO:0000313" key="7">
    <source>
        <dbReference type="EMBL" id="MFC7442702.1"/>
    </source>
</evidence>
<evidence type="ECO:0000256" key="2">
    <source>
        <dbReference type="ARBA" id="ARBA00022448"/>
    </source>
</evidence>
<dbReference type="Gene3D" id="3.40.50.300">
    <property type="entry name" value="P-loop containing nucleotide triphosphate hydrolases"/>
    <property type="match status" value="1"/>
</dbReference>
<dbReference type="InterPro" id="IPR027417">
    <property type="entry name" value="P-loop_NTPase"/>
</dbReference>
<dbReference type="PROSITE" id="PS50893">
    <property type="entry name" value="ABC_TRANSPORTER_2"/>
    <property type="match status" value="1"/>
</dbReference>
<evidence type="ECO:0000259" key="6">
    <source>
        <dbReference type="PROSITE" id="PS50893"/>
    </source>
</evidence>
<sequence>MSDTSTLTHRAEAGEQQPRHRQEIAIRCEDVCKIFHEPIKGSRSLKNFFLGKNREIKAVDHVSFHVYRREVFGLLGPNGSGKSTLIRLLSTLLYPDSGTLTIFGHDVIKEQQAVRRLINRVSVEAAFFKKLSSLENLRYAARLYGMSPHEGQEKALAILNRLGMKPDKALTSLENLSRGMQQKVAIARALMTSPTLVLLDEPTTGLDPKSKRDVQEYVEEVMSSHDATIILTTHDMDEAERLCDRIAIIDNGKIVALDTAAELRRQVGADSLEEVFFQLTGKSWEDVQADEMD</sequence>
<evidence type="ECO:0000256" key="4">
    <source>
        <dbReference type="ARBA" id="ARBA00022840"/>
    </source>
</evidence>
<comment type="caution">
    <text evidence="7">The sequence shown here is derived from an EMBL/GenBank/DDBJ whole genome shotgun (WGS) entry which is preliminary data.</text>
</comment>
<evidence type="ECO:0000256" key="1">
    <source>
        <dbReference type="ARBA" id="ARBA00005417"/>
    </source>
</evidence>
<feature type="region of interest" description="Disordered" evidence="5">
    <location>
        <begin position="1"/>
        <end position="20"/>
    </location>
</feature>
<organism evidence="7 8">
    <name type="scientific">Laceyella putida</name>
    <dbReference type="NCBI Taxonomy" id="110101"/>
    <lineage>
        <taxon>Bacteria</taxon>
        <taxon>Bacillati</taxon>
        <taxon>Bacillota</taxon>
        <taxon>Bacilli</taxon>
        <taxon>Bacillales</taxon>
        <taxon>Thermoactinomycetaceae</taxon>
        <taxon>Laceyella</taxon>
    </lineage>
</organism>
<proteinExistence type="inferred from homology"/>
<gene>
    <name evidence="7" type="ORF">ACFQNG_16630</name>
</gene>
<keyword evidence="3" id="KW-0547">Nucleotide-binding</keyword>
<feature type="domain" description="ABC transporter" evidence="6">
    <location>
        <begin position="26"/>
        <end position="276"/>
    </location>
</feature>
<evidence type="ECO:0000313" key="8">
    <source>
        <dbReference type="Proteomes" id="UP001596500"/>
    </source>
</evidence>
<accession>A0ABW2RNQ1</accession>
<dbReference type="SUPFAM" id="SSF52540">
    <property type="entry name" value="P-loop containing nucleoside triphosphate hydrolases"/>
    <property type="match status" value="1"/>
</dbReference>
<dbReference type="Proteomes" id="UP001596500">
    <property type="component" value="Unassembled WGS sequence"/>
</dbReference>
<dbReference type="EMBL" id="JBHTBW010000058">
    <property type="protein sequence ID" value="MFC7442702.1"/>
    <property type="molecule type" value="Genomic_DNA"/>
</dbReference>
<comment type="similarity">
    <text evidence="1">Belongs to the ABC transporter superfamily.</text>
</comment>
<reference evidence="8" key="1">
    <citation type="journal article" date="2019" name="Int. J. Syst. Evol. Microbiol.">
        <title>The Global Catalogue of Microorganisms (GCM) 10K type strain sequencing project: providing services to taxonomists for standard genome sequencing and annotation.</title>
        <authorList>
            <consortium name="The Broad Institute Genomics Platform"/>
            <consortium name="The Broad Institute Genome Sequencing Center for Infectious Disease"/>
            <person name="Wu L."/>
            <person name="Ma J."/>
        </authorList>
    </citation>
    <scope>NUCLEOTIDE SEQUENCE [LARGE SCALE GENOMIC DNA]</scope>
    <source>
        <strain evidence="8">CGMCC 1.12942</strain>
    </source>
</reference>
<protein>
    <submittedName>
        <fullName evidence="7">ABC transporter ATP-binding protein</fullName>
    </submittedName>
</protein>
<name>A0ABW2RNQ1_9BACL</name>
<dbReference type="InterPro" id="IPR003439">
    <property type="entry name" value="ABC_transporter-like_ATP-bd"/>
</dbReference>
<dbReference type="RefSeq" id="WP_379866742.1">
    <property type="nucleotide sequence ID" value="NZ_JBHTBW010000058.1"/>
</dbReference>
<keyword evidence="2" id="KW-0813">Transport</keyword>
<dbReference type="PANTHER" id="PTHR42711">
    <property type="entry name" value="ABC TRANSPORTER ATP-BINDING PROTEIN"/>
    <property type="match status" value="1"/>
</dbReference>
<keyword evidence="8" id="KW-1185">Reference proteome</keyword>
<dbReference type="PANTHER" id="PTHR42711:SF5">
    <property type="entry name" value="ABC TRANSPORTER ATP-BINDING PROTEIN NATA"/>
    <property type="match status" value="1"/>
</dbReference>
<evidence type="ECO:0000256" key="5">
    <source>
        <dbReference type="SAM" id="MobiDB-lite"/>
    </source>
</evidence>